<evidence type="ECO:0000256" key="4">
    <source>
        <dbReference type="ARBA" id="ARBA00023139"/>
    </source>
</evidence>
<sequence length="277" mass="29919">MKRILSLALAAVLSVLFVGCSPKESESVAVATGGEEKAEGVLKVGATPVPHAEILEVVKPILEQKGIKLEIVVFDDYVQPNTALADKEIDANFFQHQPYLDNFNTERGLNLVSLAKVHVEPLGLYSKKIKNISELKDGSTIAIPNDATNNARALLLLQANGIIKLKDGGSITSSELDVVENPKNIKFEAVEAAQLPRVLEDVDAAIINTNFAIPAGLNPIRDALIIEDGSSPYANILVIRQGDESRQELKELAKALNSTEVKSFIQEKYEGAVIPAF</sequence>
<proteinExistence type="inferred from homology"/>
<feature type="signal peptide" evidence="8">
    <location>
        <begin position="1"/>
        <end position="20"/>
    </location>
</feature>
<dbReference type="RefSeq" id="WP_073027149.1">
    <property type="nucleotide sequence ID" value="NZ_FQZS01000025.1"/>
</dbReference>
<dbReference type="EMBL" id="FQZS01000025">
    <property type="protein sequence ID" value="SHJ27745.1"/>
    <property type="molecule type" value="Genomic_DNA"/>
</dbReference>
<keyword evidence="4" id="KW-0564">Palmitate</keyword>
<dbReference type="OrthoDB" id="9812878at2"/>
<keyword evidence="3" id="KW-0472">Membrane</keyword>
<dbReference type="PANTHER" id="PTHR30429">
    <property type="entry name" value="D-METHIONINE-BINDING LIPOPROTEIN METQ"/>
    <property type="match status" value="1"/>
</dbReference>
<comment type="similarity">
    <text evidence="6">Belongs to the nlpA lipoprotein family.</text>
</comment>
<dbReference type="InterPro" id="IPR004872">
    <property type="entry name" value="Lipoprotein_NlpA"/>
</dbReference>
<evidence type="ECO:0000256" key="5">
    <source>
        <dbReference type="ARBA" id="ARBA00023288"/>
    </source>
</evidence>
<evidence type="ECO:0000256" key="2">
    <source>
        <dbReference type="ARBA" id="ARBA00022729"/>
    </source>
</evidence>
<dbReference type="Pfam" id="PF03180">
    <property type="entry name" value="Lipoprotein_9"/>
    <property type="match status" value="1"/>
</dbReference>
<evidence type="ECO:0000256" key="7">
    <source>
        <dbReference type="PIRSR" id="PIRSR002854-1"/>
    </source>
</evidence>
<organism evidence="9 10">
    <name type="scientific">Lutispora thermophila DSM 19022</name>
    <dbReference type="NCBI Taxonomy" id="1122184"/>
    <lineage>
        <taxon>Bacteria</taxon>
        <taxon>Bacillati</taxon>
        <taxon>Bacillota</taxon>
        <taxon>Clostridia</taxon>
        <taxon>Lutisporales</taxon>
        <taxon>Lutisporaceae</taxon>
        <taxon>Lutispora</taxon>
    </lineage>
</organism>
<keyword evidence="5 6" id="KW-0449">Lipoprotein</keyword>
<reference evidence="9 10" key="1">
    <citation type="submission" date="2016-11" db="EMBL/GenBank/DDBJ databases">
        <authorList>
            <person name="Jaros S."/>
            <person name="Januszkiewicz K."/>
            <person name="Wedrychowicz H."/>
        </authorList>
    </citation>
    <scope>NUCLEOTIDE SEQUENCE [LARGE SCALE GENOMIC DNA]</scope>
    <source>
        <strain evidence="9 10">DSM 19022</strain>
    </source>
</reference>
<dbReference type="PIRSF" id="PIRSF002854">
    <property type="entry name" value="MetQ"/>
    <property type="match status" value="1"/>
</dbReference>
<dbReference type="Proteomes" id="UP000184442">
    <property type="component" value="Unassembled WGS sequence"/>
</dbReference>
<dbReference type="CDD" id="cd13597">
    <property type="entry name" value="PBP2_lipoprotein_Tp32"/>
    <property type="match status" value="1"/>
</dbReference>
<protein>
    <recommendedName>
        <fullName evidence="6">Lipoprotein</fullName>
    </recommendedName>
</protein>
<keyword evidence="2 8" id="KW-0732">Signal</keyword>
<evidence type="ECO:0000256" key="1">
    <source>
        <dbReference type="ARBA" id="ARBA00004635"/>
    </source>
</evidence>
<evidence type="ECO:0000256" key="3">
    <source>
        <dbReference type="ARBA" id="ARBA00023136"/>
    </source>
</evidence>
<dbReference type="PANTHER" id="PTHR30429:SF0">
    <property type="entry name" value="METHIONINE-BINDING LIPOPROTEIN METQ"/>
    <property type="match status" value="1"/>
</dbReference>
<evidence type="ECO:0000256" key="8">
    <source>
        <dbReference type="SAM" id="SignalP"/>
    </source>
</evidence>
<keyword evidence="10" id="KW-1185">Reference proteome</keyword>
<dbReference type="GO" id="GO:0016020">
    <property type="term" value="C:membrane"/>
    <property type="evidence" value="ECO:0007669"/>
    <property type="project" value="UniProtKB-SubCell"/>
</dbReference>
<dbReference type="Gene3D" id="3.40.190.10">
    <property type="entry name" value="Periplasmic binding protein-like II"/>
    <property type="match status" value="2"/>
</dbReference>
<dbReference type="SUPFAM" id="SSF53850">
    <property type="entry name" value="Periplasmic binding protein-like II"/>
    <property type="match status" value="1"/>
</dbReference>
<dbReference type="STRING" id="1122184.SAMN02745176_03021"/>
<feature type="lipid moiety-binding region" description="S-diacylglycerol cysteine" evidence="7">
    <location>
        <position position="20"/>
    </location>
</feature>
<evidence type="ECO:0000313" key="10">
    <source>
        <dbReference type="Proteomes" id="UP000184442"/>
    </source>
</evidence>
<name>A0A1M6I022_9FIRM</name>
<comment type="subcellular location">
    <subcellularLocation>
        <location evidence="1">Membrane</location>
        <topology evidence="1">Lipid-anchor</topology>
    </subcellularLocation>
</comment>
<dbReference type="PROSITE" id="PS51257">
    <property type="entry name" value="PROKAR_LIPOPROTEIN"/>
    <property type="match status" value="1"/>
</dbReference>
<feature type="chain" id="PRO_5038397276" description="Lipoprotein" evidence="8">
    <location>
        <begin position="21"/>
        <end position="277"/>
    </location>
</feature>
<accession>A0A1M6I022</accession>
<dbReference type="AlphaFoldDB" id="A0A1M6I022"/>
<gene>
    <name evidence="9" type="ORF">SAMN02745176_03021</name>
</gene>
<evidence type="ECO:0000256" key="6">
    <source>
        <dbReference type="PIRNR" id="PIRNR002854"/>
    </source>
</evidence>
<evidence type="ECO:0000313" key="9">
    <source>
        <dbReference type="EMBL" id="SHJ27745.1"/>
    </source>
</evidence>